<gene>
    <name evidence="4" type="ordered locus">Tlet_1611</name>
</gene>
<keyword evidence="2" id="KW-0813">Transport</keyword>
<feature type="transmembrane region" description="Helical" evidence="3">
    <location>
        <begin position="88"/>
        <end position="110"/>
    </location>
</feature>
<comment type="subcellular location">
    <subcellularLocation>
        <location evidence="2">Cell membrane</location>
        <topology evidence="2">Multi-pass membrane protein</topology>
    </subcellularLocation>
</comment>
<feature type="transmembrane region" description="Helical" evidence="3">
    <location>
        <begin position="122"/>
        <end position="145"/>
    </location>
</feature>
<feature type="transmembrane region" description="Helical" evidence="3">
    <location>
        <begin position="157"/>
        <end position="183"/>
    </location>
</feature>
<dbReference type="Gene3D" id="1.10.1760.20">
    <property type="match status" value="1"/>
</dbReference>
<dbReference type="GO" id="GO:0005886">
    <property type="term" value="C:plasma membrane"/>
    <property type="evidence" value="ECO:0007669"/>
    <property type="project" value="UniProtKB-SubCell"/>
</dbReference>
<sequence length="187" mass="20091" precursor="true">MEVQKLQAQQSIFSKILLSTIFAVMTGAAAQIKIPLPFSPVPVTGQTLVVLLSPLLIGRLSGVSQIIYVLVGIAGMPWFAGFKGGLSIVIGPTGGYLIGFVIASFVLGSIFEQKNRSSTSTLLWLAFANFGIIYAVGLLQLYWWFAIKGSHLTLIKLLSMGAIPFIPGDLTKILLAAGIYSIYKKLK</sequence>
<dbReference type="STRING" id="416591.Tlet_1611"/>
<reference evidence="4 5" key="1">
    <citation type="submission" date="2007-08" db="EMBL/GenBank/DDBJ databases">
        <title>Complete sequence of Thermotoga lettingae TMO.</title>
        <authorList>
            <consortium name="US DOE Joint Genome Institute"/>
            <person name="Copeland A."/>
            <person name="Lucas S."/>
            <person name="Lapidus A."/>
            <person name="Barry K."/>
            <person name="Glavina del Rio T."/>
            <person name="Dalin E."/>
            <person name="Tice H."/>
            <person name="Pitluck S."/>
            <person name="Foster B."/>
            <person name="Bruce D."/>
            <person name="Schmutz J."/>
            <person name="Larimer F."/>
            <person name="Land M."/>
            <person name="Hauser L."/>
            <person name="Kyrpides N."/>
            <person name="Mikhailova N."/>
            <person name="Nelson K."/>
            <person name="Gogarten J.P."/>
            <person name="Noll K."/>
            <person name="Richardson P."/>
        </authorList>
    </citation>
    <scope>NUCLEOTIDE SEQUENCE [LARGE SCALE GENOMIC DNA]</scope>
    <source>
        <strain evidence="5">ATCC BAA-301 / DSM 14385 / NBRC 107922 / TMO</strain>
    </source>
</reference>
<organism evidence="4 5">
    <name type="scientific">Pseudothermotoga lettingae (strain ATCC BAA-301 / DSM 14385 / NBRC 107922 / TMO)</name>
    <name type="common">Thermotoga lettingae</name>
    <dbReference type="NCBI Taxonomy" id="416591"/>
    <lineage>
        <taxon>Bacteria</taxon>
        <taxon>Thermotogati</taxon>
        <taxon>Thermotogota</taxon>
        <taxon>Thermotogae</taxon>
        <taxon>Thermotogales</taxon>
        <taxon>Thermotogaceae</taxon>
        <taxon>Pseudothermotoga</taxon>
    </lineage>
</organism>
<reference evidence="4 5" key="2">
    <citation type="journal article" date="2009" name="Proc. Natl. Acad. Sci. U.S.A.">
        <title>On the chimeric nature, thermophilic origin, and phylogenetic placement of the Thermotogales.</title>
        <authorList>
            <person name="Zhaxybayeva O."/>
            <person name="Swithers K.S."/>
            <person name="Lapierre P."/>
            <person name="Fournier G.P."/>
            <person name="Bickhart D.M."/>
            <person name="DeBoy R.T."/>
            <person name="Nelson K.E."/>
            <person name="Nesbo C.L."/>
            <person name="Doolittle W.F."/>
            <person name="Gogarten J.P."/>
            <person name="Noll K.M."/>
        </authorList>
    </citation>
    <scope>NUCLEOTIDE SEQUENCE [LARGE SCALE GENOMIC DNA]</scope>
    <source>
        <strain evidence="5">ATCC BAA-301 / DSM 14385 / NBRC 107922 / TMO</strain>
    </source>
</reference>
<dbReference type="eggNOG" id="COG1268">
    <property type="taxonomic scope" value="Bacteria"/>
</dbReference>
<dbReference type="KEGG" id="tle:Tlet_1611"/>
<keyword evidence="5" id="KW-1185">Reference proteome</keyword>
<keyword evidence="3" id="KW-1133">Transmembrane helix</keyword>
<keyword evidence="2" id="KW-1003">Cell membrane</keyword>
<dbReference type="RefSeq" id="WP_012003641.1">
    <property type="nucleotide sequence ID" value="NC_009828.1"/>
</dbReference>
<dbReference type="Pfam" id="PF02632">
    <property type="entry name" value="BioY"/>
    <property type="match status" value="1"/>
</dbReference>
<feature type="transmembrane region" description="Helical" evidence="3">
    <location>
        <begin position="38"/>
        <end position="58"/>
    </location>
</feature>
<dbReference type="PIRSF" id="PIRSF016661">
    <property type="entry name" value="BioY"/>
    <property type="match status" value="1"/>
</dbReference>
<evidence type="ECO:0000256" key="2">
    <source>
        <dbReference type="PIRNR" id="PIRNR016661"/>
    </source>
</evidence>
<dbReference type="AlphaFoldDB" id="A8F7N1"/>
<comment type="similarity">
    <text evidence="1 2">Belongs to the BioY family.</text>
</comment>
<evidence type="ECO:0000256" key="3">
    <source>
        <dbReference type="SAM" id="Phobius"/>
    </source>
</evidence>
<keyword evidence="3" id="KW-0812">Transmembrane</keyword>
<dbReference type="InterPro" id="IPR003784">
    <property type="entry name" value="BioY"/>
</dbReference>
<evidence type="ECO:0000313" key="5">
    <source>
        <dbReference type="Proteomes" id="UP000002016"/>
    </source>
</evidence>
<evidence type="ECO:0000256" key="1">
    <source>
        <dbReference type="ARBA" id="ARBA00010692"/>
    </source>
</evidence>
<evidence type="ECO:0000313" key="4">
    <source>
        <dbReference type="EMBL" id="ABV34165.1"/>
    </source>
</evidence>
<feature type="transmembrane region" description="Helical" evidence="3">
    <location>
        <begin position="65"/>
        <end position="82"/>
    </location>
</feature>
<dbReference type="PANTHER" id="PTHR34295:SF1">
    <property type="entry name" value="BIOTIN TRANSPORTER BIOY"/>
    <property type="match status" value="1"/>
</dbReference>
<dbReference type="HOGENOM" id="CLU_077931_2_0_0"/>
<accession>A8F7N1</accession>
<keyword evidence="2 3" id="KW-0472">Membrane</keyword>
<protein>
    <recommendedName>
        <fullName evidence="2">Biotin transporter</fullName>
    </recommendedName>
</protein>
<dbReference type="Proteomes" id="UP000002016">
    <property type="component" value="Chromosome"/>
</dbReference>
<dbReference type="EMBL" id="CP000812">
    <property type="protein sequence ID" value="ABV34165.1"/>
    <property type="molecule type" value="Genomic_DNA"/>
</dbReference>
<dbReference type="PANTHER" id="PTHR34295">
    <property type="entry name" value="BIOTIN TRANSPORTER BIOY"/>
    <property type="match status" value="1"/>
</dbReference>
<name>A8F7N1_PSELT</name>
<dbReference type="GO" id="GO:0015225">
    <property type="term" value="F:biotin transmembrane transporter activity"/>
    <property type="evidence" value="ECO:0007669"/>
    <property type="project" value="UniProtKB-UniRule"/>
</dbReference>
<feature type="transmembrane region" description="Helical" evidence="3">
    <location>
        <begin position="12"/>
        <end position="32"/>
    </location>
</feature>
<dbReference type="OrthoDB" id="9803495at2"/>
<proteinExistence type="inferred from homology"/>